<evidence type="ECO:0000259" key="2">
    <source>
        <dbReference type="Pfam" id="PF01551"/>
    </source>
</evidence>
<name>A0A8J4EGP3_9ACTN</name>
<dbReference type="CDD" id="cd12797">
    <property type="entry name" value="M23_peptidase"/>
    <property type="match status" value="1"/>
</dbReference>
<dbReference type="PANTHER" id="PTHR21666">
    <property type="entry name" value="PEPTIDASE-RELATED"/>
    <property type="match status" value="1"/>
</dbReference>
<dbReference type="GO" id="GO:0004222">
    <property type="term" value="F:metalloendopeptidase activity"/>
    <property type="evidence" value="ECO:0007669"/>
    <property type="project" value="TreeGrafter"/>
</dbReference>
<organism evidence="3 4">
    <name type="scientific">Virgisporangium ochraceum</name>
    <dbReference type="NCBI Taxonomy" id="65505"/>
    <lineage>
        <taxon>Bacteria</taxon>
        <taxon>Bacillati</taxon>
        <taxon>Actinomycetota</taxon>
        <taxon>Actinomycetes</taxon>
        <taxon>Micromonosporales</taxon>
        <taxon>Micromonosporaceae</taxon>
        <taxon>Virgisporangium</taxon>
    </lineage>
</organism>
<dbReference type="Gene3D" id="2.70.70.10">
    <property type="entry name" value="Glucose Permease (Domain IIA)"/>
    <property type="match status" value="1"/>
</dbReference>
<protein>
    <recommendedName>
        <fullName evidence="2">M23ase beta-sheet core domain-containing protein</fullName>
    </recommendedName>
</protein>
<gene>
    <name evidence="3" type="ORF">Voc01_089960</name>
</gene>
<keyword evidence="4" id="KW-1185">Reference proteome</keyword>
<dbReference type="RefSeq" id="WP_203933888.1">
    <property type="nucleotide sequence ID" value="NZ_BOPH01000129.1"/>
</dbReference>
<dbReference type="AlphaFoldDB" id="A0A8J4EGP3"/>
<reference evidence="3" key="1">
    <citation type="submission" date="2021-01" db="EMBL/GenBank/DDBJ databases">
        <title>Whole genome shotgun sequence of Virgisporangium ochraceum NBRC 16418.</title>
        <authorList>
            <person name="Komaki H."/>
            <person name="Tamura T."/>
        </authorList>
    </citation>
    <scope>NUCLEOTIDE SEQUENCE</scope>
    <source>
        <strain evidence="3">NBRC 16418</strain>
    </source>
</reference>
<dbReference type="PROSITE" id="PS51257">
    <property type="entry name" value="PROKAR_LIPOPROTEIN"/>
    <property type="match status" value="1"/>
</dbReference>
<evidence type="ECO:0000256" key="1">
    <source>
        <dbReference type="SAM" id="Phobius"/>
    </source>
</evidence>
<keyword evidence="1" id="KW-1133">Transmembrane helix</keyword>
<dbReference type="SUPFAM" id="SSF51261">
    <property type="entry name" value="Duplicated hybrid motif"/>
    <property type="match status" value="1"/>
</dbReference>
<sequence length="340" mass="35056">MNGKVIGSVITGVLGLIVSCAAGVVLILGGGPGSGCSSRAPSSSATTPPATVGRYADEQVAHAATIVAAGAQMDVPERGWIIAVATAIQESDLRNLPSGPDDSVGLFQQRPSQGWGTAAQLLDPAYAASRFYEKLLTLDGWEQLPLTEAAQAVQRSAYPDAYARHEPDATQLVHAITGTDLPELDCGPAATGTWTQPVNGTVVSGFRTPQRPTHHGVDIAAARETPIRAASAGTVTTARCNVSPASHGCDVDGSPQIRGCGWYVDIEHDAGIITRYCHMLTQPYVTPGQLVAVGEVIGVVGSSGNSSGPHLHYEVHDGDHTSASAIDPVPFMASVAAPLT</sequence>
<dbReference type="Pfam" id="PF01551">
    <property type="entry name" value="Peptidase_M23"/>
    <property type="match status" value="1"/>
</dbReference>
<dbReference type="PANTHER" id="PTHR21666:SF270">
    <property type="entry name" value="MUREIN HYDROLASE ACTIVATOR ENVC"/>
    <property type="match status" value="1"/>
</dbReference>
<accession>A0A8J4EGP3</accession>
<dbReference type="InterPro" id="IPR050570">
    <property type="entry name" value="Cell_wall_metabolism_enzyme"/>
</dbReference>
<dbReference type="InterPro" id="IPR011055">
    <property type="entry name" value="Dup_hybrid_motif"/>
</dbReference>
<dbReference type="InterPro" id="IPR016047">
    <property type="entry name" value="M23ase_b-sheet_dom"/>
</dbReference>
<evidence type="ECO:0000313" key="3">
    <source>
        <dbReference type="EMBL" id="GIJ74079.1"/>
    </source>
</evidence>
<dbReference type="Proteomes" id="UP000635606">
    <property type="component" value="Unassembled WGS sequence"/>
</dbReference>
<evidence type="ECO:0000313" key="4">
    <source>
        <dbReference type="Proteomes" id="UP000635606"/>
    </source>
</evidence>
<feature type="domain" description="M23ase beta-sheet core" evidence="2">
    <location>
        <begin position="213"/>
        <end position="319"/>
    </location>
</feature>
<keyword evidence="1" id="KW-0812">Transmembrane</keyword>
<feature type="transmembrane region" description="Helical" evidence="1">
    <location>
        <begin position="6"/>
        <end position="29"/>
    </location>
</feature>
<dbReference type="EMBL" id="BOPH01000129">
    <property type="protein sequence ID" value="GIJ74079.1"/>
    <property type="molecule type" value="Genomic_DNA"/>
</dbReference>
<comment type="caution">
    <text evidence="3">The sequence shown here is derived from an EMBL/GenBank/DDBJ whole genome shotgun (WGS) entry which is preliminary data.</text>
</comment>
<proteinExistence type="predicted"/>
<keyword evidence="1" id="KW-0472">Membrane</keyword>